<keyword evidence="2" id="KW-1185">Reference proteome</keyword>
<accession>A0A821V4C5</accession>
<evidence type="ECO:0000313" key="2">
    <source>
        <dbReference type="Proteomes" id="UP000663873"/>
    </source>
</evidence>
<protein>
    <submittedName>
        <fullName evidence="1">Uncharacterized protein</fullName>
    </submittedName>
</protein>
<evidence type="ECO:0000313" key="1">
    <source>
        <dbReference type="EMBL" id="CAF4900623.1"/>
    </source>
</evidence>
<proteinExistence type="predicted"/>
<gene>
    <name evidence="1" type="ORF">UJA718_LOCUS45504</name>
</gene>
<dbReference type="Proteomes" id="UP000663873">
    <property type="component" value="Unassembled WGS sequence"/>
</dbReference>
<reference evidence="1" key="1">
    <citation type="submission" date="2021-02" db="EMBL/GenBank/DDBJ databases">
        <authorList>
            <person name="Nowell W R."/>
        </authorList>
    </citation>
    <scope>NUCLEOTIDE SEQUENCE</scope>
</reference>
<sequence length="28" mass="3406">MRQNNTDAMICGTYEQLEYWPNGFNDFF</sequence>
<dbReference type="AlphaFoldDB" id="A0A821V4C5"/>
<feature type="non-terminal residue" evidence="1">
    <location>
        <position position="1"/>
    </location>
</feature>
<comment type="caution">
    <text evidence="1">The sequence shown here is derived from an EMBL/GenBank/DDBJ whole genome shotgun (WGS) entry which is preliminary data.</text>
</comment>
<dbReference type="EMBL" id="CAJOBP010076660">
    <property type="protein sequence ID" value="CAF4900623.1"/>
    <property type="molecule type" value="Genomic_DNA"/>
</dbReference>
<organism evidence="1 2">
    <name type="scientific">Rotaria socialis</name>
    <dbReference type="NCBI Taxonomy" id="392032"/>
    <lineage>
        <taxon>Eukaryota</taxon>
        <taxon>Metazoa</taxon>
        <taxon>Spiralia</taxon>
        <taxon>Gnathifera</taxon>
        <taxon>Rotifera</taxon>
        <taxon>Eurotatoria</taxon>
        <taxon>Bdelloidea</taxon>
        <taxon>Philodinida</taxon>
        <taxon>Philodinidae</taxon>
        <taxon>Rotaria</taxon>
    </lineage>
</organism>
<name>A0A821V4C5_9BILA</name>